<evidence type="ECO:0000313" key="1">
    <source>
        <dbReference type="EMBL" id="KAK0735221.1"/>
    </source>
</evidence>
<organism evidence="1 2">
    <name type="scientific">Lasiosphaeria miniovina</name>
    <dbReference type="NCBI Taxonomy" id="1954250"/>
    <lineage>
        <taxon>Eukaryota</taxon>
        <taxon>Fungi</taxon>
        <taxon>Dikarya</taxon>
        <taxon>Ascomycota</taxon>
        <taxon>Pezizomycotina</taxon>
        <taxon>Sordariomycetes</taxon>
        <taxon>Sordariomycetidae</taxon>
        <taxon>Sordariales</taxon>
        <taxon>Lasiosphaeriaceae</taxon>
        <taxon>Lasiosphaeria</taxon>
    </lineage>
</organism>
<dbReference type="GeneID" id="85318971"/>
<keyword evidence="2" id="KW-1185">Reference proteome</keyword>
<reference evidence="1" key="1">
    <citation type="submission" date="2023-06" db="EMBL/GenBank/DDBJ databases">
        <title>Genome-scale phylogeny and comparative genomics of the fungal order Sordariales.</title>
        <authorList>
            <consortium name="Lawrence Berkeley National Laboratory"/>
            <person name="Hensen N."/>
            <person name="Bonometti L."/>
            <person name="Westerberg I."/>
            <person name="Brannstrom I.O."/>
            <person name="Guillou S."/>
            <person name="Cros-Aarteil S."/>
            <person name="Calhoun S."/>
            <person name="Haridas S."/>
            <person name="Kuo A."/>
            <person name="Mondo S."/>
            <person name="Pangilinan J."/>
            <person name="Riley R."/>
            <person name="LaButti K."/>
            <person name="Andreopoulos B."/>
            <person name="Lipzen A."/>
            <person name="Chen C."/>
            <person name="Yanf M."/>
            <person name="Daum C."/>
            <person name="Ng V."/>
            <person name="Clum A."/>
            <person name="Steindorff A."/>
            <person name="Ohm R."/>
            <person name="Martin F."/>
            <person name="Silar P."/>
            <person name="Natvig D."/>
            <person name="Lalanne C."/>
            <person name="Gautier V."/>
            <person name="Ament-velasquez S.L."/>
            <person name="Kruys A."/>
            <person name="Hutchinson M.I."/>
            <person name="Powell A.J."/>
            <person name="Barry K."/>
            <person name="Miller A.N."/>
            <person name="Grigoriev I.V."/>
            <person name="Debuchy R."/>
            <person name="Gladieux P."/>
            <person name="Thoren M.H."/>
            <person name="Johannesson H."/>
        </authorList>
    </citation>
    <scope>NUCLEOTIDE SEQUENCE</scope>
    <source>
        <strain evidence="1">SMH2392-1A</strain>
    </source>
</reference>
<evidence type="ECO:0000313" key="2">
    <source>
        <dbReference type="Proteomes" id="UP001172101"/>
    </source>
</evidence>
<dbReference type="Proteomes" id="UP001172101">
    <property type="component" value="Unassembled WGS sequence"/>
</dbReference>
<name>A0AA40BJB1_9PEZI</name>
<comment type="caution">
    <text evidence="1">The sequence shown here is derived from an EMBL/GenBank/DDBJ whole genome shotgun (WGS) entry which is preliminary data.</text>
</comment>
<protein>
    <submittedName>
        <fullName evidence="1">Uncharacterized protein</fullName>
    </submittedName>
</protein>
<proteinExistence type="predicted"/>
<feature type="non-terminal residue" evidence="1">
    <location>
        <position position="144"/>
    </location>
</feature>
<dbReference type="AlphaFoldDB" id="A0AA40BJB1"/>
<dbReference type="RefSeq" id="XP_060304098.1">
    <property type="nucleotide sequence ID" value="XM_060435701.1"/>
</dbReference>
<gene>
    <name evidence="1" type="ORF">B0T26DRAFT_599880</name>
</gene>
<dbReference type="EMBL" id="JAUIRO010000001">
    <property type="protein sequence ID" value="KAK0735221.1"/>
    <property type="molecule type" value="Genomic_DNA"/>
</dbReference>
<accession>A0AA40BJB1</accession>
<sequence>MVRQFRFVAVSNPVEAPSSASKKLAYSHAFRQAHAERRREQTEKYRREIASIPVTKVCTASDEVVSSPPSQVLSSNKDPFSSLARPLSPVEYFLLDHYVHVVVPFTVGHCGLFDHPGDNETQLLREWASLAITDDALMTAAIFL</sequence>